<dbReference type="OrthoDB" id="8369936at2"/>
<protein>
    <submittedName>
        <fullName evidence="1">Uncharacterized protein</fullName>
    </submittedName>
</protein>
<sequence>MTQVENNDPDEYIDDRDPKRAVWETAVHLPKRATPEFISAALLHLIENKIEFGIFYEGDKVVIAYEFGDDPYVPSRWSDGSWRIGHEPFCGDDGDYF</sequence>
<dbReference type="AlphaFoldDB" id="A0A6N8TF07"/>
<evidence type="ECO:0000313" key="2">
    <source>
        <dbReference type="Proteomes" id="UP000440304"/>
    </source>
</evidence>
<evidence type="ECO:0000313" key="1">
    <source>
        <dbReference type="EMBL" id="MXO01857.1"/>
    </source>
</evidence>
<dbReference type="EMBL" id="WUML01000015">
    <property type="protein sequence ID" value="MXO01857.1"/>
    <property type="molecule type" value="Genomic_DNA"/>
</dbReference>
<gene>
    <name evidence="1" type="ORF">GR156_16170</name>
</gene>
<dbReference type="RefSeq" id="WP_023517498.1">
    <property type="nucleotide sequence ID" value="NZ_CP086613.1"/>
</dbReference>
<organism evidence="1 2">
    <name type="scientific">Shinella zoogloeoides</name>
    <name type="common">Crabtreella saccharophila</name>
    <dbReference type="NCBI Taxonomy" id="352475"/>
    <lineage>
        <taxon>Bacteria</taxon>
        <taxon>Pseudomonadati</taxon>
        <taxon>Pseudomonadota</taxon>
        <taxon>Alphaproteobacteria</taxon>
        <taxon>Hyphomicrobiales</taxon>
        <taxon>Rhizobiaceae</taxon>
        <taxon>Shinella</taxon>
    </lineage>
</organism>
<dbReference type="Proteomes" id="UP000440304">
    <property type="component" value="Unassembled WGS sequence"/>
</dbReference>
<comment type="caution">
    <text evidence="1">The sequence shown here is derived from an EMBL/GenBank/DDBJ whole genome shotgun (WGS) entry which is preliminary data.</text>
</comment>
<name>A0A6N8TF07_SHIZO</name>
<proteinExistence type="predicted"/>
<reference evidence="1 2" key="1">
    <citation type="submission" date="2019-12" db="EMBL/GenBank/DDBJ databases">
        <title>Shinella granuli gen. nov., sp. nov., and proposal of the reclassification of Zoogloea ramigera ATCC 19623 as Shinella zoogloeoides sp. nov.</title>
        <authorList>
            <person name="Gao J."/>
        </authorList>
    </citation>
    <scope>NUCLEOTIDE SEQUENCE [LARGE SCALE GENOMIC DNA]</scope>
    <source>
        <strain evidence="1 2">DSM 287</strain>
    </source>
</reference>
<accession>A0A6N8TF07</accession>